<comment type="caution">
    <text evidence="1">The sequence shown here is derived from an EMBL/GenBank/DDBJ whole genome shotgun (WGS) entry which is preliminary data.</text>
</comment>
<protein>
    <submittedName>
        <fullName evidence="1">Uncharacterized protein</fullName>
    </submittedName>
</protein>
<organism evidence="1 2">
    <name type="scientific">Photorhabdus temperata subsp. temperata Meg1</name>
    <dbReference type="NCBI Taxonomy" id="1393735"/>
    <lineage>
        <taxon>Bacteria</taxon>
        <taxon>Pseudomonadati</taxon>
        <taxon>Pseudomonadota</taxon>
        <taxon>Gammaproteobacteria</taxon>
        <taxon>Enterobacterales</taxon>
        <taxon>Morganellaceae</taxon>
        <taxon>Photorhabdus</taxon>
    </lineage>
</organism>
<accession>A0A081RVZ8</accession>
<proteinExistence type="predicted"/>
<gene>
    <name evidence="1" type="ORF">MEG1DRAFT_02580</name>
</gene>
<dbReference type="EMBL" id="JGVH01000040">
    <property type="protein sequence ID" value="KER02851.1"/>
    <property type="molecule type" value="Genomic_DNA"/>
</dbReference>
<evidence type="ECO:0000313" key="2">
    <source>
        <dbReference type="Proteomes" id="UP000028002"/>
    </source>
</evidence>
<name>A0A081RVZ8_PHOTE</name>
<dbReference type="Proteomes" id="UP000028002">
    <property type="component" value="Unassembled WGS sequence"/>
</dbReference>
<sequence length="111" mass="13249">MNIDELVLNNDTIVWRWKTHSNELLTPSEMSTDHLFYTLRMIWNNFMPTGVRVGDVKLYEFDAFYTPQYMKNAIKYIATELTHRDDIQSIHANEFQQIITWLQTYKLNISG</sequence>
<reference evidence="1 2" key="1">
    <citation type="submission" date="2014-03" db="EMBL/GenBank/DDBJ databases">
        <title>Draft Genome of Photorhabdus temperata Meg1.</title>
        <authorList>
            <person name="Hurst S.G.IV."/>
            <person name="Morris K."/>
            <person name="Thomas K."/>
            <person name="Tisa L.S."/>
        </authorList>
    </citation>
    <scope>NUCLEOTIDE SEQUENCE [LARGE SCALE GENOMIC DNA]</scope>
    <source>
        <strain evidence="1 2">Meg1</strain>
    </source>
</reference>
<dbReference type="RefSeq" id="WP_051769517.1">
    <property type="nucleotide sequence ID" value="NZ_CAWLUD010000040.1"/>
</dbReference>
<dbReference type="AlphaFoldDB" id="A0A081RVZ8"/>
<evidence type="ECO:0000313" key="1">
    <source>
        <dbReference type="EMBL" id="KER02851.1"/>
    </source>
</evidence>
<dbReference type="PATRIC" id="fig|1393735.3.peg.2635"/>